<sequence length="306" mass="35109">MKVLIIIVVLINVIGCSMQPTNDRQPKSTLETTTKSSHSQNFKERVPIGTWEGISRSGAEFKVLKIMPNNQHSLTSYNIASGMQFQKSVSFTNKDIECDKFDCHIYTHTADGKLPLKITLTKFVDQDYLVTEAVWLASEKIHSTSYGLKTVKATTTPERFIAQETEKLTAIASIHKNKRFGYWSGILEISNEDQLKFATLDYQPGQEATFTVYTPGLPYQAKMHFKPEWLKQNNGELITKLKGASFASEMTFRFPLKDMIKGDFEQRFERYPERLISNGNFSLFRVTPLEDYKLPKWLKPLLQKLE</sequence>
<dbReference type="RefSeq" id="WP_044056229.1">
    <property type="nucleotide sequence ID" value="NZ_CBCSKJ010000001.1"/>
</dbReference>
<feature type="region of interest" description="Disordered" evidence="1">
    <location>
        <begin position="21"/>
        <end position="41"/>
    </location>
</feature>
<dbReference type="Proteomes" id="UP000056090">
    <property type="component" value="Chromosome"/>
</dbReference>
<evidence type="ECO:0000256" key="1">
    <source>
        <dbReference type="SAM" id="MobiDB-lite"/>
    </source>
</evidence>
<dbReference type="KEGG" id="aal:EP13_04525"/>
<reference evidence="2 3" key="1">
    <citation type="submission" date="2014-06" db="EMBL/GenBank/DDBJ databases">
        <title>Genomes of Alteromonas australica, a world apart.</title>
        <authorList>
            <person name="Gonzaga A."/>
            <person name="Lopez-Perez M."/>
            <person name="Rodriguez-Valera F."/>
        </authorList>
    </citation>
    <scope>NUCLEOTIDE SEQUENCE [LARGE SCALE GENOMIC DNA]</scope>
    <source>
        <strain evidence="2 3">H 17</strain>
    </source>
</reference>
<organism evidence="2 3">
    <name type="scientific">Alteromonas australica</name>
    <dbReference type="NCBI Taxonomy" id="589873"/>
    <lineage>
        <taxon>Bacteria</taxon>
        <taxon>Pseudomonadati</taxon>
        <taxon>Pseudomonadota</taxon>
        <taxon>Gammaproteobacteria</taxon>
        <taxon>Alteromonadales</taxon>
        <taxon>Alteromonadaceae</taxon>
        <taxon>Alteromonas/Salinimonas group</taxon>
        <taxon>Alteromonas</taxon>
    </lineage>
</organism>
<accession>A0A075NTS3</accession>
<keyword evidence="3" id="KW-1185">Reference proteome</keyword>
<name>A0A075NTS3_9ALTE</name>
<dbReference type="GeneID" id="78254195"/>
<feature type="compositionally biased region" description="Polar residues" evidence="1">
    <location>
        <begin position="21"/>
        <end position="40"/>
    </location>
</feature>
<evidence type="ECO:0000313" key="3">
    <source>
        <dbReference type="Proteomes" id="UP000056090"/>
    </source>
</evidence>
<gene>
    <name evidence="2" type="ORF">EP13_04525</name>
</gene>
<evidence type="ECO:0000313" key="2">
    <source>
        <dbReference type="EMBL" id="AIF98019.1"/>
    </source>
</evidence>
<protein>
    <submittedName>
        <fullName evidence="2">Uncharacterized protein</fullName>
    </submittedName>
</protein>
<proteinExistence type="predicted"/>
<dbReference type="EMBL" id="CP008849">
    <property type="protein sequence ID" value="AIF98019.1"/>
    <property type="molecule type" value="Genomic_DNA"/>
</dbReference>
<dbReference type="AlphaFoldDB" id="A0A075NTS3"/>